<evidence type="ECO:0000313" key="6">
    <source>
        <dbReference type="Proteomes" id="UP000054324"/>
    </source>
</evidence>
<evidence type="ECO:0000259" key="4">
    <source>
        <dbReference type="PROSITE" id="PS51352"/>
    </source>
</evidence>
<dbReference type="GO" id="GO:0006879">
    <property type="term" value="P:intracellular iron ion homeostasis"/>
    <property type="evidence" value="ECO:0007669"/>
    <property type="project" value="TreeGrafter"/>
</dbReference>
<dbReference type="SUPFAM" id="SSF52833">
    <property type="entry name" value="Thioredoxin-like"/>
    <property type="match status" value="2"/>
</dbReference>
<keyword evidence="6" id="KW-1185">Reference proteome</keyword>
<dbReference type="EMBL" id="KL596658">
    <property type="protein sequence ID" value="KER30617.1"/>
    <property type="molecule type" value="Genomic_DNA"/>
</dbReference>
<dbReference type="Gene3D" id="3.40.30.10">
    <property type="entry name" value="Glutaredoxin"/>
    <property type="match status" value="2"/>
</dbReference>
<reference evidence="5 6" key="1">
    <citation type="submission" date="2013-11" db="EMBL/GenBank/DDBJ databases">
        <title>Opisthorchis viverrini - life in the bile duct.</title>
        <authorList>
            <person name="Young N.D."/>
            <person name="Nagarajan N."/>
            <person name="Lin S.J."/>
            <person name="Korhonen P.K."/>
            <person name="Jex A.R."/>
            <person name="Hall R.S."/>
            <person name="Safavi-Hemami H."/>
            <person name="Kaewkong W."/>
            <person name="Bertrand D."/>
            <person name="Gao S."/>
            <person name="Seet Q."/>
            <person name="Wongkham S."/>
            <person name="Teh B.T."/>
            <person name="Wongkham C."/>
            <person name="Intapan P.M."/>
            <person name="Maleewong W."/>
            <person name="Yang X."/>
            <person name="Hu M."/>
            <person name="Wang Z."/>
            <person name="Hofmann A."/>
            <person name="Sternberg P.W."/>
            <person name="Tan P."/>
            <person name="Wang J."/>
            <person name="Gasser R.B."/>
        </authorList>
    </citation>
    <scope>NUCLEOTIDE SEQUENCE [LARGE SCALE GENOMIC DNA]</scope>
</reference>
<dbReference type="GeneID" id="20317160"/>
<sequence>MEEAQKAGSSQRLFLATGSRKPLASETIWDQRSAANFSEEERLNRWVEYFEQFSWRPATCHLDPRALVETWTTNLEPSTASESLVDLPWLVSTLPKVVLTELFEEAGRLEYGARSQASETYAVWRTSALLIRTVVRTRTLDFYLGLGHLALFQPSCYLQVAWQLSTEMALQLNASGIFQPSCYLQVAWQLSPEMALQLNDFSFPVHMSYFLRRTPLKKLWLCGSAASVLGGYVGWSSYVLGCIIYLSTAVCMNLMETACGDDEYGSASVCNFNMGYTLVNHFMSIFPVLPLPFPNNNTNVTEADEFHYLLPVYYHRYLVVETSSLCKQHTTFFCPSHQHASVFLHGSAACSSGRQEVNAILFSSLRDRLLLVVNFSADWAPQCTHVADVLKVLASEQENSVVEFVEVNAESVADVSKELKVDSVPTVILFKNGTEVRRICGANIAEITKAVSNLSHPDTNGDVELDSLDLNTRLRNLIRRSPVMLFMKGTPSQPRCGFSKQILEILNSLNVSFDTFDILTNEEVRQGLKTFSNWPTYPQLYVKGELIGGLDIVKEMAASGELEEALKV</sequence>
<dbReference type="GO" id="GO:0046872">
    <property type="term" value="F:metal ion binding"/>
    <property type="evidence" value="ECO:0007669"/>
    <property type="project" value="UniProtKB-KW"/>
</dbReference>
<dbReference type="PANTHER" id="PTHR10293:SF73">
    <property type="entry name" value="GLUTAREDOXIN-3"/>
    <property type="match status" value="1"/>
</dbReference>
<evidence type="ECO:0000256" key="1">
    <source>
        <dbReference type="ARBA" id="ARBA00022723"/>
    </source>
</evidence>
<keyword evidence="3" id="KW-0411">Iron-sulfur</keyword>
<dbReference type="InterPro" id="IPR036249">
    <property type="entry name" value="Thioredoxin-like_sf"/>
</dbReference>
<dbReference type="InterPro" id="IPR002109">
    <property type="entry name" value="Glutaredoxin"/>
</dbReference>
<dbReference type="CDD" id="cd03028">
    <property type="entry name" value="GRX_PICOT_like"/>
    <property type="match status" value="1"/>
</dbReference>
<dbReference type="RefSeq" id="XP_009165615.1">
    <property type="nucleotide sequence ID" value="XM_009167351.1"/>
</dbReference>
<dbReference type="CTD" id="20317160"/>
<dbReference type="NCBIfam" id="TIGR00365">
    <property type="entry name" value="Grx4 family monothiol glutaredoxin"/>
    <property type="match status" value="1"/>
</dbReference>
<organism evidence="5 6">
    <name type="scientific">Opisthorchis viverrini</name>
    <name type="common">Southeast Asian liver fluke</name>
    <dbReference type="NCBI Taxonomy" id="6198"/>
    <lineage>
        <taxon>Eukaryota</taxon>
        <taxon>Metazoa</taxon>
        <taxon>Spiralia</taxon>
        <taxon>Lophotrochozoa</taxon>
        <taxon>Platyhelminthes</taxon>
        <taxon>Trematoda</taxon>
        <taxon>Digenea</taxon>
        <taxon>Opisthorchiida</taxon>
        <taxon>Opisthorchiata</taxon>
        <taxon>Opisthorchiidae</taxon>
        <taxon>Opisthorchis</taxon>
    </lineage>
</organism>
<evidence type="ECO:0000256" key="2">
    <source>
        <dbReference type="ARBA" id="ARBA00023004"/>
    </source>
</evidence>
<name>A0A074ZXG3_OPIVI</name>
<dbReference type="FunFam" id="3.40.30.10:FF:000012">
    <property type="entry name" value="Monothiol glutaredoxin"/>
    <property type="match status" value="1"/>
</dbReference>
<proteinExistence type="predicted"/>
<dbReference type="AlphaFoldDB" id="A0A074ZXG3"/>
<feature type="domain" description="Thioredoxin" evidence="4">
    <location>
        <begin position="334"/>
        <end position="456"/>
    </location>
</feature>
<dbReference type="GO" id="GO:0005829">
    <property type="term" value="C:cytosol"/>
    <property type="evidence" value="ECO:0007669"/>
    <property type="project" value="TreeGrafter"/>
</dbReference>
<dbReference type="PANTHER" id="PTHR10293">
    <property type="entry name" value="GLUTAREDOXIN FAMILY MEMBER"/>
    <property type="match status" value="1"/>
</dbReference>
<dbReference type="PROSITE" id="PS51352">
    <property type="entry name" value="THIOREDOXIN_2"/>
    <property type="match status" value="1"/>
</dbReference>
<dbReference type="InterPro" id="IPR013766">
    <property type="entry name" value="Thioredoxin_domain"/>
</dbReference>
<keyword evidence="2" id="KW-0408">Iron</keyword>
<keyword evidence="1" id="KW-0479">Metal-binding</keyword>
<gene>
    <name evidence="5" type="ORF">T265_02972</name>
</gene>
<dbReference type="KEGG" id="ovi:T265_02972"/>
<dbReference type="InterPro" id="IPR004480">
    <property type="entry name" value="Monothiol_GRX-rel"/>
</dbReference>
<protein>
    <recommendedName>
        <fullName evidence="4">Thioredoxin domain-containing protein</fullName>
    </recommendedName>
</protein>
<dbReference type="GO" id="GO:0051536">
    <property type="term" value="F:iron-sulfur cluster binding"/>
    <property type="evidence" value="ECO:0007669"/>
    <property type="project" value="UniProtKB-KW"/>
</dbReference>
<dbReference type="STRING" id="6198.A0A074ZXG3"/>
<dbReference type="PROSITE" id="PS51354">
    <property type="entry name" value="GLUTAREDOXIN_2"/>
    <property type="match status" value="1"/>
</dbReference>
<evidence type="ECO:0000256" key="3">
    <source>
        <dbReference type="ARBA" id="ARBA00023014"/>
    </source>
</evidence>
<dbReference type="InterPro" id="IPR033658">
    <property type="entry name" value="GRX_PICOT-like"/>
</dbReference>
<dbReference type="Pfam" id="PF00085">
    <property type="entry name" value="Thioredoxin"/>
    <property type="match status" value="1"/>
</dbReference>
<dbReference type="Proteomes" id="UP000054324">
    <property type="component" value="Unassembled WGS sequence"/>
</dbReference>
<dbReference type="OrthoDB" id="415696at2759"/>
<dbReference type="CDD" id="cd02984">
    <property type="entry name" value="TRX_PICOT"/>
    <property type="match status" value="1"/>
</dbReference>
<dbReference type="GO" id="GO:0005634">
    <property type="term" value="C:nucleus"/>
    <property type="evidence" value="ECO:0007669"/>
    <property type="project" value="TreeGrafter"/>
</dbReference>
<evidence type="ECO:0000313" key="5">
    <source>
        <dbReference type="EMBL" id="KER30617.1"/>
    </source>
</evidence>
<accession>A0A074ZXG3</accession>
<dbReference type="Pfam" id="PF00462">
    <property type="entry name" value="Glutaredoxin"/>
    <property type="match status" value="1"/>
</dbReference>